<dbReference type="GO" id="GO:0005507">
    <property type="term" value="F:copper ion binding"/>
    <property type="evidence" value="ECO:0007669"/>
    <property type="project" value="InterPro"/>
</dbReference>
<proteinExistence type="inferred from homology"/>
<dbReference type="AlphaFoldDB" id="W2R665"/>
<gene>
    <name evidence="9" type="ORF">PPTG_01259</name>
</gene>
<reference evidence="10" key="1">
    <citation type="submission" date="2011-12" db="EMBL/GenBank/DDBJ databases">
        <authorList>
            <consortium name="The Broad Institute Genome Sequencing Platform"/>
            <person name="Russ C."/>
            <person name="Tyler B."/>
            <person name="Panabieres F."/>
            <person name="Shan W."/>
            <person name="Tripathy S."/>
            <person name="Grunwald N."/>
            <person name="Machado M."/>
            <person name="Young S.K."/>
            <person name="Zeng Q."/>
            <person name="Gargeya S."/>
            <person name="Fitzgerald M."/>
            <person name="Haas B."/>
            <person name="Abouelleil A."/>
            <person name="Alvarado L."/>
            <person name="Arachchi H.M."/>
            <person name="Berlin A."/>
            <person name="Chapman S.B."/>
            <person name="Gearin G."/>
            <person name="Goldberg J."/>
            <person name="Griggs A."/>
            <person name="Gujja S."/>
            <person name="Hansen M."/>
            <person name="Heiman D."/>
            <person name="Howarth C."/>
            <person name="Larimer J."/>
            <person name="Lui A."/>
            <person name="MacDonald P.J.P."/>
            <person name="McCowen C."/>
            <person name="Montmayeur A."/>
            <person name="Murphy C."/>
            <person name="Neiman D."/>
            <person name="Pearson M."/>
            <person name="Priest M."/>
            <person name="Roberts A."/>
            <person name="Saif S."/>
            <person name="Shea T."/>
            <person name="Sisk P."/>
            <person name="Stolte C."/>
            <person name="Sykes S."/>
            <person name="Wortman J."/>
            <person name="Nusbaum C."/>
            <person name="Birren B."/>
        </authorList>
    </citation>
    <scope>NUCLEOTIDE SEQUENCE [LARGE SCALE GENOMIC DNA]</scope>
    <source>
        <strain evidence="10">INRA-310</strain>
    </source>
</reference>
<feature type="binding site" evidence="8">
    <location>
        <position position="25"/>
    </location>
    <ligand>
        <name>Cu cation</name>
        <dbReference type="ChEBI" id="CHEBI:23378"/>
    </ligand>
</feature>
<dbReference type="GO" id="GO:0005758">
    <property type="term" value="C:mitochondrial intermembrane space"/>
    <property type="evidence" value="ECO:0007669"/>
    <property type="project" value="UniProtKB-SubCell"/>
</dbReference>
<dbReference type="InterPro" id="IPR007745">
    <property type="entry name" value="Cyt_c_oxidase_Cu-chaperone"/>
</dbReference>
<keyword evidence="4 8" id="KW-0186">Copper</keyword>
<keyword evidence="7" id="KW-0143">Chaperone</keyword>
<sequence>MAEKECTVKVTEGPVLGKSGKKICCSCPTTKQARDLCIVNNGEENCKDIIEAHKVCLRSEGFTVK</sequence>
<dbReference type="PROSITE" id="PS51808">
    <property type="entry name" value="CHCH"/>
    <property type="match status" value="1"/>
</dbReference>
<evidence type="ECO:0000256" key="6">
    <source>
        <dbReference type="ARBA" id="ARBA00023157"/>
    </source>
</evidence>
<feature type="binding site" evidence="8">
    <location>
        <position position="24"/>
    </location>
    <ligand>
        <name>Cu cation</name>
        <dbReference type="ChEBI" id="CHEBI:23378"/>
    </ligand>
</feature>
<dbReference type="Proteomes" id="UP000018817">
    <property type="component" value="Unassembled WGS sequence"/>
</dbReference>
<keyword evidence="3 8" id="KW-0479">Metal-binding</keyword>
<reference evidence="9 10" key="2">
    <citation type="submission" date="2013-11" db="EMBL/GenBank/DDBJ databases">
        <title>The Genome Sequence of Phytophthora parasitica INRA-310.</title>
        <authorList>
            <consortium name="The Broad Institute Genomics Platform"/>
            <person name="Russ C."/>
            <person name="Tyler B."/>
            <person name="Panabieres F."/>
            <person name="Shan W."/>
            <person name="Tripathy S."/>
            <person name="Grunwald N."/>
            <person name="Machado M."/>
            <person name="Johnson C.S."/>
            <person name="Arredondo F."/>
            <person name="Hong C."/>
            <person name="Coffey M."/>
            <person name="Young S.K."/>
            <person name="Zeng Q."/>
            <person name="Gargeya S."/>
            <person name="Fitzgerald M."/>
            <person name="Abouelleil A."/>
            <person name="Alvarado L."/>
            <person name="Chapman S.B."/>
            <person name="Gainer-Dewar J."/>
            <person name="Goldberg J."/>
            <person name="Griggs A."/>
            <person name="Gujja S."/>
            <person name="Hansen M."/>
            <person name="Howarth C."/>
            <person name="Imamovic A."/>
            <person name="Ireland A."/>
            <person name="Larimer J."/>
            <person name="McCowan C."/>
            <person name="Murphy C."/>
            <person name="Pearson M."/>
            <person name="Poon T.W."/>
            <person name="Priest M."/>
            <person name="Roberts A."/>
            <person name="Saif S."/>
            <person name="Shea T."/>
            <person name="Sykes S."/>
            <person name="Wortman J."/>
            <person name="Nusbaum C."/>
            <person name="Birren B."/>
        </authorList>
    </citation>
    <scope>NUCLEOTIDE SEQUENCE [LARGE SCALE GENOMIC DNA]</scope>
    <source>
        <strain evidence="9 10">INRA-310</strain>
    </source>
</reference>
<dbReference type="OMA" id="HKACMRK"/>
<comment type="similarity">
    <text evidence="2">Belongs to the COX17 family.</text>
</comment>
<dbReference type="OrthoDB" id="1915887at2759"/>
<evidence type="ECO:0000256" key="5">
    <source>
        <dbReference type="ARBA" id="ARBA00023128"/>
    </source>
</evidence>
<evidence type="ECO:0000256" key="4">
    <source>
        <dbReference type="ARBA" id="ARBA00023008"/>
    </source>
</evidence>
<dbReference type="PANTHER" id="PTHR16719">
    <property type="entry name" value="CYTOCHROME C OXIDASE COPPER CHAPERONE"/>
    <property type="match status" value="1"/>
</dbReference>
<comment type="subcellular location">
    <subcellularLocation>
        <location evidence="1">Mitochondrion intermembrane space</location>
    </subcellularLocation>
</comment>
<dbReference type="Pfam" id="PF05051">
    <property type="entry name" value="COX17"/>
    <property type="match status" value="1"/>
</dbReference>
<dbReference type="GeneID" id="20171564"/>
<evidence type="ECO:0000256" key="1">
    <source>
        <dbReference type="ARBA" id="ARBA00004569"/>
    </source>
</evidence>
<evidence type="ECO:0000313" key="10">
    <source>
        <dbReference type="Proteomes" id="UP000018817"/>
    </source>
</evidence>
<evidence type="ECO:0000256" key="2">
    <source>
        <dbReference type="ARBA" id="ARBA00009241"/>
    </source>
</evidence>
<dbReference type="Gene3D" id="1.10.287.1130">
    <property type="entry name" value="CytochromE C oxidase copper chaperone"/>
    <property type="match status" value="1"/>
</dbReference>
<dbReference type="EMBL" id="KI669563">
    <property type="protein sequence ID" value="ETN20888.1"/>
    <property type="molecule type" value="Genomic_DNA"/>
</dbReference>
<protein>
    <recommendedName>
        <fullName evidence="11">Cytochrome c oxidase copper chaperone</fullName>
    </recommendedName>
</protein>
<dbReference type="SUPFAM" id="SSF47072">
    <property type="entry name" value="Cysteine alpha-hairpin motif"/>
    <property type="match status" value="1"/>
</dbReference>
<keyword evidence="5" id="KW-0496">Mitochondrion</keyword>
<dbReference type="STRING" id="761204.W2R665"/>
<evidence type="ECO:0000256" key="8">
    <source>
        <dbReference type="PIRSR" id="PIRSR607745-1"/>
    </source>
</evidence>
<accession>W2R665</accession>
<organism evidence="9 10">
    <name type="scientific">Phytophthora nicotianae (strain INRA-310)</name>
    <name type="common">Phytophthora parasitica</name>
    <dbReference type="NCBI Taxonomy" id="761204"/>
    <lineage>
        <taxon>Eukaryota</taxon>
        <taxon>Sar</taxon>
        <taxon>Stramenopiles</taxon>
        <taxon>Oomycota</taxon>
        <taxon>Peronosporomycetes</taxon>
        <taxon>Peronosporales</taxon>
        <taxon>Peronosporaceae</taxon>
        <taxon>Phytophthora</taxon>
    </lineage>
</organism>
<evidence type="ECO:0000256" key="3">
    <source>
        <dbReference type="ARBA" id="ARBA00022723"/>
    </source>
</evidence>
<evidence type="ECO:0008006" key="11">
    <source>
        <dbReference type="Google" id="ProtNLM"/>
    </source>
</evidence>
<name>W2R665_PHYN3</name>
<evidence type="ECO:0000313" key="9">
    <source>
        <dbReference type="EMBL" id="ETN20888.1"/>
    </source>
</evidence>
<evidence type="ECO:0000256" key="7">
    <source>
        <dbReference type="ARBA" id="ARBA00023186"/>
    </source>
</evidence>
<dbReference type="VEuPathDB" id="FungiDB:PPTG_01259"/>
<dbReference type="InterPro" id="IPR009069">
    <property type="entry name" value="Cys_alpha_HP_mot_SF"/>
</dbReference>
<dbReference type="GO" id="GO:0016531">
    <property type="term" value="F:copper chaperone activity"/>
    <property type="evidence" value="ECO:0007669"/>
    <property type="project" value="InterPro"/>
</dbReference>
<dbReference type="PANTHER" id="PTHR16719:SF0">
    <property type="entry name" value="CYTOCHROME C OXIDASE COPPER CHAPERONE"/>
    <property type="match status" value="1"/>
</dbReference>
<dbReference type="RefSeq" id="XP_008892744.1">
    <property type="nucleotide sequence ID" value="XM_008894496.1"/>
</dbReference>
<keyword evidence="6" id="KW-1015">Disulfide bond</keyword>